<dbReference type="Pfam" id="PF13637">
    <property type="entry name" value="Ank_4"/>
    <property type="match status" value="3"/>
</dbReference>
<reference evidence="1 2" key="1">
    <citation type="journal article" date="2006" name="Science">
        <title>Phytophthora genome sequences uncover evolutionary origins and mechanisms of pathogenesis.</title>
        <authorList>
            <person name="Tyler B.M."/>
            <person name="Tripathy S."/>
            <person name="Zhang X."/>
            <person name="Dehal P."/>
            <person name="Jiang R.H."/>
            <person name="Aerts A."/>
            <person name="Arredondo F.D."/>
            <person name="Baxter L."/>
            <person name="Bensasson D."/>
            <person name="Beynon J.L."/>
            <person name="Chapman J."/>
            <person name="Damasceno C.M."/>
            <person name="Dorrance A.E."/>
            <person name="Dou D."/>
            <person name="Dickerman A.W."/>
            <person name="Dubchak I.L."/>
            <person name="Garbelotto M."/>
            <person name="Gijzen M."/>
            <person name="Gordon S.G."/>
            <person name="Govers F."/>
            <person name="Grunwald N.J."/>
            <person name="Huang W."/>
            <person name="Ivors K.L."/>
            <person name="Jones R.W."/>
            <person name="Kamoun S."/>
            <person name="Krampis K."/>
            <person name="Lamour K.H."/>
            <person name="Lee M.K."/>
            <person name="McDonald W.H."/>
            <person name="Medina M."/>
            <person name="Meijer H.J."/>
            <person name="Nordberg E.K."/>
            <person name="Maclean D.J."/>
            <person name="Ospina-Giraldo M.D."/>
            <person name="Morris P.F."/>
            <person name="Phuntumart V."/>
            <person name="Putnam N.H."/>
            <person name="Rash S."/>
            <person name="Rose J.K."/>
            <person name="Sakihama Y."/>
            <person name="Salamov A.A."/>
            <person name="Savidor A."/>
            <person name="Scheuring C.F."/>
            <person name="Smith B.M."/>
            <person name="Sobral B.W."/>
            <person name="Terry A."/>
            <person name="Torto-Alalibo T.A."/>
            <person name="Win J."/>
            <person name="Xu Z."/>
            <person name="Zhang H."/>
            <person name="Grigoriev I.V."/>
            <person name="Rokhsar D.S."/>
            <person name="Boore J.L."/>
        </authorList>
    </citation>
    <scope>NUCLEOTIDE SEQUENCE [LARGE SCALE GENOMIC DNA]</scope>
    <source>
        <strain evidence="1 2">P6497</strain>
    </source>
</reference>
<accession>G4ZW08</accession>
<organism evidence="1 2">
    <name type="scientific">Phytophthora sojae (strain P6497)</name>
    <name type="common">Soybean stem and root rot agent</name>
    <name type="synonym">Phytophthora megasperma f. sp. glycines</name>
    <dbReference type="NCBI Taxonomy" id="1094619"/>
    <lineage>
        <taxon>Eukaryota</taxon>
        <taxon>Sar</taxon>
        <taxon>Stramenopiles</taxon>
        <taxon>Oomycota</taxon>
        <taxon>Peronosporomycetes</taxon>
        <taxon>Peronosporales</taxon>
        <taxon>Peronosporaceae</taxon>
        <taxon>Phytophthora</taxon>
    </lineage>
</organism>
<evidence type="ECO:0000313" key="1">
    <source>
        <dbReference type="EMBL" id="EGZ11588.1"/>
    </source>
</evidence>
<keyword evidence="2" id="KW-1185">Reference proteome</keyword>
<dbReference type="EMBL" id="JH159157">
    <property type="protein sequence ID" value="EGZ11588.1"/>
    <property type="molecule type" value="Genomic_DNA"/>
</dbReference>
<dbReference type="PANTHER" id="PTHR46586">
    <property type="entry name" value="ANKYRIN REPEAT-CONTAINING PROTEIN"/>
    <property type="match status" value="1"/>
</dbReference>
<dbReference type="OMA" id="RGMWSIR"/>
<evidence type="ECO:0000313" key="2">
    <source>
        <dbReference type="Proteomes" id="UP000002640"/>
    </source>
</evidence>
<dbReference type="Proteomes" id="UP000002640">
    <property type="component" value="Unassembled WGS sequence"/>
</dbReference>
<name>G4ZW08_PHYSP</name>
<gene>
    <name evidence="1" type="ORF">PHYSODRAFT_336109</name>
</gene>
<sequence length="1056" mass="117377">MSSLELVQWLFERFPDCGSTGVQSPLQWKSDMENGTRLGAAGEDVAGFTGEGSMQLAQLQQDTEVFKWMYRETADALRDDYAAVSAAVAAGDVALAQWLVDTADVEPNHPAEPQGAAAGGHVDPLQWLHDRGKYLQMMLSWEVRVSAKPRTTWLHENRPEGCTTDAIDGAASWGHLDVVKWLHEHTNEGCTAEAMNGAAEGGHLEVVNWLHENRTEGCTSAAMDNAARGGYLNIVKWLHANRTEGCTSAAMDGAAGCGAMDVVKWLRHNSKEGCTTSAMSKAAQSGYRRVLRWLYENRMEARDVVDATENASWAGQFEAVLMLELISNPDLAILVLDDHDSAVWTNEHYSDVLLVLLPRGEDDDDGSDDNRGSLPADALNQHSLLDMASPSAPTPPLLAVALLFRSKPQFAGIDHVIHAVSTFADSSVELPLASASRFGSVALLERVWNSSVDLEPGGRSLWSVRRLLRDYPLYNKWQFTLSLVGAIKANSVEVVRWLFERYPDYGVRRKVVYEAASAGALEILRFFRDNGTIVNFADEEDLPGQEWDQETENWERGRWVYWGNEDAERAAAAGHVDVVRYIYETAENEDRSDYGSMEGAVAAGDLELLRWLQDHLGMEPEGYTVPIRAAAGGHLEALQYLKERGYCRREEAGVLVKAAEAGHLHVVRWIIEEDWNDEAMLTDGGSDDEDWYSNRMFHAPKVRRTYHTSLGGEASLAIHAAAINGHLEVAKYLYARTDKPLNPRDEDIENRRLADRKATLERPLGQRNNAHKVSGETMYLAAQRGYFDVVQWLYTEFNADPTINLFWTSGHHMEQLFDSTVDAAAASGRVEIVQYLLQADSATQDSANAEQKPKRRCLHRFRDFARDILEQGNYKLELEPTRPSCTTDVMDLAARNGHLEMVKWLHYNRSEGCTTKAMDEAARGGHLEVVKWLHEHRTEGCTVGAMDSAAGGGHLEVVKWLHENCTEGCSRDAMTLAAESGHLRVLRWLHENRTGGFTTGATVSPAAVGNFEPALILHGIAQNGLASRVDRMEEDASKAWVAEQYHEVVRVALKED</sequence>
<dbReference type="SMART" id="SM00248">
    <property type="entry name" value="ANK"/>
    <property type="match status" value="8"/>
</dbReference>
<protein>
    <recommendedName>
        <fullName evidence="3">Ankyrin repeat protein</fullName>
    </recommendedName>
</protein>
<dbReference type="InterPro" id="IPR036770">
    <property type="entry name" value="Ankyrin_rpt-contain_sf"/>
</dbReference>
<evidence type="ECO:0008006" key="3">
    <source>
        <dbReference type="Google" id="ProtNLM"/>
    </source>
</evidence>
<dbReference type="InterPro" id="IPR002110">
    <property type="entry name" value="Ankyrin_rpt"/>
</dbReference>
<dbReference type="RefSeq" id="XP_009531921.1">
    <property type="nucleotide sequence ID" value="XM_009533626.1"/>
</dbReference>
<dbReference type="GeneID" id="20647146"/>
<dbReference type="KEGG" id="psoj:PHYSODRAFT_336109"/>
<dbReference type="InParanoid" id="G4ZW08"/>
<dbReference type="SUPFAM" id="SSF140860">
    <property type="entry name" value="Pseudo ankyrin repeat-like"/>
    <property type="match status" value="1"/>
</dbReference>
<proteinExistence type="predicted"/>
<dbReference type="AlphaFoldDB" id="G4ZW08"/>
<dbReference type="SMR" id="G4ZW08"/>
<dbReference type="Gene3D" id="1.25.40.20">
    <property type="entry name" value="Ankyrin repeat-containing domain"/>
    <property type="match status" value="4"/>
</dbReference>
<dbReference type="PANTHER" id="PTHR46586:SF3">
    <property type="entry name" value="ANKYRIN REPEAT-CONTAINING PROTEIN"/>
    <property type="match status" value="1"/>
</dbReference>
<dbReference type="SUPFAM" id="SSF48403">
    <property type="entry name" value="Ankyrin repeat"/>
    <property type="match status" value="3"/>
</dbReference>
<dbReference type="InterPro" id="IPR052050">
    <property type="entry name" value="SecEffector_AnkRepeat"/>
</dbReference>